<evidence type="ECO:0000259" key="4">
    <source>
        <dbReference type="PROSITE" id="PS51118"/>
    </source>
</evidence>
<dbReference type="PANTHER" id="PTHR33204">
    <property type="entry name" value="TRANSCRIPTIONAL REGULATOR, MARR FAMILY"/>
    <property type="match status" value="1"/>
</dbReference>
<dbReference type="InterPro" id="IPR036390">
    <property type="entry name" value="WH_DNA-bd_sf"/>
</dbReference>
<evidence type="ECO:0000313" key="6">
    <source>
        <dbReference type="Proteomes" id="UP001589709"/>
    </source>
</evidence>
<sequence>MDAVDAVDAAVDDGSGSAAGAVDVFARNGVPRATLETVTGRWAPLVLLALAERSRRFGVLRQRVQGVSEKMLAQTLRTLERDGLVERRLSGGVPPRVEYALTPMGVAFAQRLRRLADLCQESAGEVAAAREAYADGLAG</sequence>
<accession>A0ABV5MZV3</accession>
<evidence type="ECO:0000256" key="2">
    <source>
        <dbReference type="ARBA" id="ARBA00023125"/>
    </source>
</evidence>
<evidence type="ECO:0000256" key="3">
    <source>
        <dbReference type="ARBA" id="ARBA00023163"/>
    </source>
</evidence>
<reference evidence="5 6" key="1">
    <citation type="submission" date="2024-09" db="EMBL/GenBank/DDBJ databases">
        <authorList>
            <person name="Sun Q."/>
            <person name="Mori K."/>
        </authorList>
    </citation>
    <scope>NUCLEOTIDE SEQUENCE [LARGE SCALE GENOMIC DNA]</scope>
    <source>
        <strain evidence="5 6">JCM 6917</strain>
    </source>
</reference>
<keyword evidence="2" id="KW-0238">DNA-binding</keyword>
<proteinExistence type="predicted"/>
<evidence type="ECO:0000313" key="5">
    <source>
        <dbReference type="EMBL" id="MFB9463487.1"/>
    </source>
</evidence>
<keyword evidence="3" id="KW-0804">Transcription</keyword>
<gene>
    <name evidence="5" type="ORF">ACFF45_12415</name>
</gene>
<dbReference type="RefSeq" id="WP_381345674.1">
    <property type="nucleotide sequence ID" value="NZ_JBHMCY010000018.1"/>
</dbReference>
<dbReference type="Pfam" id="PF01638">
    <property type="entry name" value="HxlR"/>
    <property type="match status" value="1"/>
</dbReference>
<dbReference type="PROSITE" id="PS51118">
    <property type="entry name" value="HTH_HXLR"/>
    <property type="match status" value="1"/>
</dbReference>
<comment type="caution">
    <text evidence="5">The sequence shown here is derived from an EMBL/GenBank/DDBJ whole genome shotgun (WGS) entry which is preliminary data.</text>
</comment>
<dbReference type="Gene3D" id="1.10.10.10">
    <property type="entry name" value="Winged helix-like DNA-binding domain superfamily/Winged helix DNA-binding domain"/>
    <property type="match status" value="1"/>
</dbReference>
<keyword evidence="6" id="KW-1185">Reference proteome</keyword>
<organism evidence="5 6">
    <name type="scientific">Streptomyces cinereospinus</name>
    <dbReference type="NCBI Taxonomy" id="285561"/>
    <lineage>
        <taxon>Bacteria</taxon>
        <taxon>Bacillati</taxon>
        <taxon>Actinomycetota</taxon>
        <taxon>Actinomycetes</taxon>
        <taxon>Kitasatosporales</taxon>
        <taxon>Streptomycetaceae</taxon>
        <taxon>Streptomyces</taxon>
    </lineage>
</organism>
<dbReference type="PANTHER" id="PTHR33204:SF37">
    <property type="entry name" value="HTH-TYPE TRANSCRIPTIONAL REGULATOR YODB"/>
    <property type="match status" value="1"/>
</dbReference>
<protein>
    <submittedName>
        <fullName evidence="5">Winged helix-turn-helix transcriptional regulator</fullName>
    </submittedName>
</protein>
<keyword evidence="1" id="KW-0805">Transcription regulation</keyword>
<feature type="domain" description="HTH hxlR-type" evidence="4">
    <location>
        <begin position="28"/>
        <end position="127"/>
    </location>
</feature>
<dbReference type="InterPro" id="IPR036388">
    <property type="entry name" value="WH-like_DNA-bd_sf"/>
</dbReference>
<dbReference type="Proteomes" id="UP001589709">
    <property type="component" value="Unassembled WGS sequence"/>
</dbReference>
<dbReference type="EMBL" id="JBHMCY010000018">
    <property type="protein sequence ID" value="MFB9463487.1"/>
    <property type="molecule type" value="Genomic_DNA"/>
</dbReference>
<name>A0ABV5MZV3_9ACTN</name>
<dbReference type="SUPFAM" id="SSF46785">
    <property type="entry name" value="Winged helix' DNA-binding domain"/>
    <property type="match status" value="1"/>
</dbReference>
<dbReference type="InterPro" id="IPR002577">
    <property type="entry name" value="HTH_HxlR"/>
</dbReference>
<evidence type="ECO:0000256" key="1">
    <source>
        <dbReference type="ARBA" id="ARBA00023015"/>
    </source>
</evidence>